<evidence type="ECO:0000256" key="1">
    <source>
        <dbReference type="SAM" id="Phobius"/>
    </source>
</evidence>
<evidence type="ECO:0008006" key="4">
    <source>
        <dbReference type="Google" id="ProtNLM"/>
    </source>
</evidence>
<evidence type="ECO:0000313" key="3">
    <source>
        <dbReference type="Proteomes" id="UP000316093"/>
    </source>
</evidence>
<accession>A0A4Y5Z7H9</accession>
<keyword evidence="1" id="KW-0472">Membrane</keyword>
<organism evidence="2 3">
    <name type="scientific">Luteibacter pinisoli</name>
    <dbReference type="NCBI Taxonomy" id="2589080"/>
    <lineage>
        <taxon>Bacteria</taxon>
        <taxon>Pseudomonadati</taxon>
        <taxon>Pseudomonadota</taxon>
        <taxon>Gammaproteobacteria</taxon>
        <taxon>Lysobacterales</taxon>
        <taxon>Rhodanobacteraceae</taxon>
        <taxon>Luteibacter</taxon>
    </lineage>
</organism>
<evidence type="ECO:0000313" key="2">
    <source>
        <dbReference type="EMBL" id="QDE40138.1"/>
    </source>
</evidence>
<dbReference type="AlphaFoldDB" id="A0A4Y5Z7H9"/>
<name>A0A4Y5Z7H9_9GAMM</name>
<keyword evidence="1" id="KW-1133">Transmembrane helix</keyword>
<keyword evidence="1" id="KW-0812">Transmembrane</keyword>
<dbReference type="RefSeq" id="WP_139983572.1">
    <property type="nucleotide sequence ID" value="NZ_CP041046.1"/>
</dbReference>
<keyword evidence="3" id="KW-1185">Reference proteome</keyword>
<dbReference type="Gene3D" id="1.20.5.190">
    <property type="match status" value="1"/>
</dbReference>
<protein>
    <recommendedName>
        <fullName evidence="4">DUF1640 domain-containing protein</fullName>
    </recommendedName>
</protein>
<feature type="transmembrane region" description="Helical" evidence="1">
    <location>
        <begin position="96"/>
        <end position="114"/>
    </location>
</feature>
<proteinExistence type="predicted"/>
<dbReference type="Proteomes" id="UP000316093">
    <property type="component" value="Chromosome"/>
</dbReference>
<reference evidence="2 3" key="1">
    <citation type="submission" date="2019-06" db="EMBL/GenBank/DDBJ databases">
        <title>A complete genome sequence for Luteibacter pinisoli MAH-14.</title>
        <authorList>
            <person name="Baltrus D.A."/>
        </authorList>
    </citation>
    <scope>NUCLEOTIDE SEQUENCE [LARGE SCALE GENOMIC DNA]</scope>
    <source>
        <strain evidence="2 3">MAH-14</strain>
    </source>
</reference>
<gene>
    <name evidence="2" type="ORF">FIV34_13385</name>
</gene>
<dbReference type="EMBL" id="CP041046">
    <property type="protein sequence ID" value="QDE40138.1"/>
    <property type="molecule type" value="Genomic_DNA"/>
</dbReference>
<dbReference type="KEGG" id="lpy:FIV34_13385"/>
<sequence length="128" mass="13705">MCVLTPTPSAPAQVSVDLLLGLTSSLAKLDAKFDAKLEAIETSIEEIKVDVGTLKADVRELRVDVAVLKADVTGLKSGAAVMAADIRKLQDWKQRLWGMVLLISLVTAVAPSAWREVAQRVSLPSAPR</sequence>